<organism evidence="1">
    <name type="scientific">Aliivibrio fischeri</name>
    <name type="common">Vibrio fischeri</name>
    <dbReference type="NCBI Taxonomy" id="668"/>
    <lineage>
        <taxon>Bacteria</taxon>
        <taxon>Pseudomonadati</taxon>
        <taxon>Pseudomonadota</taxon>
        <taxon>Gammaproteobacteria</taxon>
        <taxon>Vibrionales</taxon>
        <taxon>Vibrionaceae</taxon>
        <taxon>Aliivibrio</taxon>
    </lineage>
</organism>
<evidence type="ECO:0000313" key="1">
    <source>
        <dbReference type="EMBL" id="AKN39803.1"/>
    </source>
</evidence>
<sequence length="61" mass="6964">MIRIKRVKQVNQEQRELTSLRCVALKLPHYHSDNGELARWVSAGCIDASGLMIMKQDLVRG</sequence>
<accession>A0A0H3ZTW3</accession>
<proteinExistence type="predicted"/>
<dbReference type="EMBL" id="KP795665">
    <property type="protein sequence ID" value="AKN39803.1"/>
    <property type="molecule type" value="Genomic_DNA"/>
</dbReference>
<reference evidence="1" key="1">
    <citation type="journal article" date="2015" name="MBio">
        <title>Eco-Evolutionary Dynamics of Episomes among Ecologically Cohesive Bacterial Populations.</title>
        <authorList>
            <person name="Xue H."/>
            <person name="Cordero O.X."/>
            <person name="Camas F.M."/>
            <person name="Trimble W."/>
            <person name="Meyer F."/>
            <person name="Guglielmini J."/>
            <person name="Rocha E.P."/>
            <person name="Polz M.F."/>
        </authorList>
    </citation>
    <scope>NUCLEOTIDE SEQUENCE</scope>
    <source>
        <strain evidence="1">ZF_221</strain>
    </source>
</reference>
<name>A0A0H3ZTW3_ALIFS</name>
<protein>
    <submittedName>
        <fullName evidence="1">Uncharacterized protein</fullName>
    </submittedName>
</protein>
<dbReference type="AlphaFoldDB" id="A0A0H3ZTW3"/>